<dbReference type="GO" id="GO:0016020">
    <property type="term" value="C:membrane"/>
    <property type="evidence" value="ECO:0007669"/>
    <property type="project" value="UniProtKB-SubCell"/>
</dbReference>
<dbReference type="PROSITE" id="PS50850">
    <property type="entry name" value="MFS"/>
    <property type="match status" value="1"/>
</dbReference>
<gene>
    <name evidence="8" type="ORF">MIND_00749300</name>
</gene>
<feature type="transmembrane region" description="Helical" evidence="6">
    <location>
        <begin position="390"/>
        <end position="413"/>
    </location>
</feature>
<feature type="transmembrane region" description="Helical" evidence="6">
    <location>
        <begin position="365"/>
        <end position="384"/>
    </location>
</feature>
<feature type="domain" description="Major facilitator superfamily (MFS) profile" evidence="7">
    <location>
        <begin position="52"/>
        <end position="483"/>
    </location>
</feature>
<keyword evidence="9" id="KW-1185">Reference proteome</keyword>
<dbReference type="Gene3D" id="1.20.1250.20">
    <property type="entry name" value="MFS general substrate transporter like domains"/>
    <property type="match status" value="2"/>
</dbReference>
<feature type="transmembrane region" description="Helical" evidence="6">
    <location>
        <begin position="336"/>
        <end position="358"/>
    </location>
</feature>
<dbReference type="GeneID" id="59346707"/>
<evidence type="ECO:0000256" key="5">
    <source>
        <dbReference type="ARBA" id="ARBA00023136"/>
    </source>
</evidence>
<comment type="caution">
    <text evidence="8">The sequence shown here is derived from an EMBL/GenBank/DDBJ whole genome shotgun (WGS) entry which is preliminary data.</text>
</comment>
<feature type="transmembrane region" description="Helical" evidence="6">
    <location>
        <begin position="457"/>
        <end position="478"/>
    </location>
</feature>
<feature type="transmembrane region" description="Helical" evidence="6">
    <location>
        <begin position="210"/>
        <end position="232"/>
    </location>
</feature>
<dbReference type="RefSeq" id="XP_037219835.1">
    <property type="nucleotide sequence ID" value="XM_037364191.1"/>
</dbReference>
<evidence type="ECO:0000259" key="7">
    <source>
        <dbReference type="PROSITE" id="PS50850"/>
    </source>
</evidence>
<accession>A0A8H6SLA0</accession>
<evidence type="ECO:0000256" key="1">
    <source>
        <dbReference type="ARBA" id="ARBA00004141"/>
    </source>
</evidence>
<name>A0A8H6SLA0_9AGAR</name>
<evidence type="ECO:0000256" key="6">
    <source>
        <dbReference type="SAM" id="Phobius"/>
    </source>
</evidence>
<dbReference type="PANTHER" id="PTHR43791:SF19">
    <property type="entry name" value="TRANSPORTER, PUTATIVE (AFU_ORTHOLOGUE AFUA_1G01812)-RELATED"/>
    <property type="match status" value="1"/>
</dbReference>
<dbReference type="GO" id="GO:0022857">
    <property type="term" value="F:transmembrane transporter activity"/>
    <property type="evidence" value="ECO:0007669"/>
    <property type="project" value="InterPro"/>
</dbReference>
<evidence type="ECO:0000256" key="3">
    <source>
        <dbReference type="ARBA" id="ARBA00022692"/>
    </source>
</evidence>
<dbReference type="Proteomes" id="UP000636479">
    <property type="component" value="Unassembled WGS sequence"/>
</dbReference>
<evidence type="ECO:0000256" key="2">
    <source>
        <dbReference type="ARBA" id="ARBA00022448"/>
    </source>
</evidence>
<evidence type="ECO:0000313" key="8">
    <source>
        <dbReference type="EMBL" id="KAF7301835.1"/>
    </source>
</evidence>
<comment type="subcellular location">
    <subcellularLocation>
        <location evidence="1">Membrane</location>
        <topology evidence="1">Multi-pass membrane protein</topology>
    </subcellularLocation>
</comment>
<dbReference type="SUPFAM" id="SSF103473">
    <property type="entry name" value="MFS general substrate transporter"/>
    <property type="match status" value="1"/>
</dbReference>
<feature type="transmembrane region" description="Helical" evidence="6">
    <location>
        <begin position="295"/>
        <end position="316"/>
    </location>
</feature>
<dbReference type="Pfam" id="PF07690">
    <property type="entry name" value="MFS_1"/>
    <property type="match status" value="1"/>
</dbReference>
<feature type="transmembrane region" description="Helical" evidence="6">
    <location>
        <begin position="117"/>
        <end position="136"/>
    </location>
</feature>
<feature type="transmembrane region" description="Helical" evidence="6">
    <location>
        <begin position="425"/>
        <end position="445"/>
    </location>
</feature>
<dbReference type="AlphaFoldDB" id="A0A8H6SLA0"/>
<dbReference type="InterPro" id="IPR011701">
    <property type="entry name" value="MFS"/>
</dbReference>
<keyword evidence="3 6" id="KW-0812">Transmembrane</keyword>
<evidence type="ECO:0000256" key="4">
    <source>
        <dbReference type="ARBA" id="ARBA00022989"/>
    </source>
</evidence>
<reference evidence="8" key="1">
    <citation type="submission" date="2020-05" db="EMBL/GenBank/DDBJ databases">
        <title>Mycena genomes resolve the evolution of fungal bioluminescence.</title>
        <authorList>
            <person name="Tsai I.J."/>
        </authorList>
    </citation>
    <scope>NUCLEOTIDE SEQUENCE</scope>
    <source>
        <strain evidence="8">171206Taipei</strain>
    </source>
</reference>
<dbReference type="OrthoDB" id="2962993at2759"/>
<dbReference type="PANTHER" id="PTHR43791">
    <property type="entry name" value="PERMEASE-RELATED"/>
    <property type="match status" value="1"/>
</dbReference>
<dbReference type="EMBL" id="JACAZF010000006">
    <property type="protein sequence ID" value="KAF7301835.1"/>
    <property type="molecule type" value="Genomic_DNA"/>
</dbReference>
<feature type="transmembrane region" description="Helical" evidence="6">
    <location>
        <begin position="87"/>
        <end position="105"/>
    </location>
</feature>
<sequence>MDKSSLPDSESVRALEEKTSSFQSDLRPVYNSEVDTSGVDEKKLIRKIDFALIPWFSLLFMLSFLDRTSIGNAKLYHMEADLNITDSQYLIALTVFFIAYATFEIPSNIILKRFRPAVWFSTIMIGWGLIMTLQGVAHNFGGITTLRWMLGTFEAGLYPGIVYHSSSWYKRSELGLRAAIFTSATGAGAFGGLLAAAISNMGGIAGRPAWAWIFILEGLVTIVVGILSFWFVQDFPDTAKFLTEEERTFVIRRLQDDGLFSAGGERIRWKSIVASLKEKKTWINMVQVMGCNMPLYAFSLFTPSIVSQVCHTWFVQCSLGVESNLLNLLGFKATKANLMSVPIYVSAAIMTVIVAVWVDRYGNRGMWNIALLLLSAIGYVILLVSKNAPLSYFAVYVASWGIFPAVPNTVTWIANNNEGSVKRGVTLAAAIGMGNLHGAVSSNVYRARDQPRYHLGHGLVLMYICMGIIANSLFLYLIRKENARRDRGERDEVIGPETLADNGNGRFETVEDAKREKGDNWSGYRYVL</sequence>
<organism evidence="8 9">
    <name type="scientific">Mycena indigotica</name>
    <dbReference type="NCBI Taxonomy" id="2126181"/>
    <lineage>
        <taxon>Eukaryota</taxon>
        <taxon>Fungi</taxon>
        <taxon>Dikarya</taxon>
        <taxon>Basidiomycota</taxon>
        <taxon>Agaricomycotina</taxon>
        <taxon>Agaricomycetes</taxon>
        <taxon>Agaricomycetidae</taxon>
        <taxon>Agaricales</taxon>
        <taxon>Marasmiineae</taxon>
        <taxon>Mycenaceae</taxon>
        <taxon>Mycena</taxon>
    </lineage>
</organism>
<feature type="transmembrane region" description="Helical" evidence="6">
    <location>
        <begin position="50"/>
        <end position="67"/>
    </location>
</feature>
<protein>
    <submittedName>
        <fullName evidence="8">MFS domain-containing protein</fullName>
    </submittedName>
</protein>
<feature type="transmembrane region" description="Helical" evidence="6">
    <location>
        <begin position="178"/>
        <end position="198"/>
    </location>
</feature>
<evidence type="ECO:0000313" key="9">
    <source>
        <dbReference type="Proteomes" id="UP000636479"/>
    </source>
</evidence>
<feature type="transmembrane region" description="Helical" evidence="6">
    <location>
        <begin position="148"/>
        <end position="166"/>
    </location>
</feature>
<dbReference type="InterPro" id="IPR036259">
    <property type="entry name" value="MFS_trans_sf"/>
</dbReference>
<dbReference type="InterPro" id="IPR020846">
    <property type="entry name" value="MFS_dom"/>
</dbReference>
<keyword evidence="4 6" id="KW-1133">Transmembrane helix</keyword>
<dbReference type="FunFam" id="1.20.1250.20:FF:000034">
    <property type="entry name" value="MFS general substrate transporter"/>
    <property type="match status" value="1"/>
</dbReference>
<proteinExistence type="predicted"/>
<keyword evidence="5 6" id="KW-0472">Membrane</keyword>
<keyword evidence="2" id="KW-0813">Transport</keyword>